<reference evidence="12 13" key="1">
    <citation type="submission" date="2018-01" db="EMBL/GenBank/DDBJ databases">
        <title>Genome sequence of Iodobacter sp. strain PCH194 isolated from Indian Trans-Himalaya.</title>
        <authorList>
            <person name="Kumar V."/>
            <person name="Thakur V."/>
            <person name="Kumar S."/>
            <person name="Singh D."/>
        </authorList>
    </citation>
    <scope>NUCLEOTIDE SEQUENCE [LARGE SCALE GENOMIC DNA]</scope>
    <source>
        <strain evidence="12 13">PCH194</strain>
    </source>
</reference>
<dbReference type="GO" id="GO:0005886">
    <property type="term" value="C:plasma membrane"/>
    <property type="evidence" value="ECO:0007669"/>
    <property type="project" value="UniProtKB-SubCell"/>
</dbReference>
<dbReference type="KEGG" id="ifl:C1H71_01605"/>
<dbReference type="PANTHER" id="PTHR30386:SF27">
    <property type="entry name" value="MEMBRANE FUSION PROTEIN (MFP) FAMILY PROTEIN"/>
    <property type="match status" value="1"/>
</dbReference>
<evidence type="ECO:0000256" key="5">
    <source>
        <dbReference type="ARBA" id="ARBA00022519"/>
    </source>
</evidence>
<comment type="similarity">
    <text evidence="2 9">Belongs to the membrane fusion protein (MFP) (TC 8.A.1) family.</text>
</comment>
<gene>
    <name evidence="12" type="ORF">C1H71_01605</name>
</gene>
<evidence type="ECO:0000256" key="3">
    <source>
        <dbReference type="ARBA" id="ARBA00022448"/>
    </source>
</evidence>
<comment type="subcellular location">
    <subcellularLocation>
        <location evidence="1 9">Cell inner membrane</location>
        <topology evidence="1 9">Single-pass membrane protein</topology>
    </subcellularLocation>
</comment>
<dbReference type="Pfam" id="PF25988">
    <property type="entry name" value="HH_CyaD"/>
    <property type="match status" value="1"/>
</dbReference>
<evidence type="ECO:0000256" key="1">
    <source>
        <dbReference type="ARBA" id="ARBA00004377"/>
    </source>
</evidence>
<dbReference type="GO" id="GO:0009306">
    <property type="term" value="P:protein secretion"/>
    <property type="evidence" value="ECO:0007669"/>
    <property type="project" value="InterPro"/>
</dbReference>
<keyword evidence="7" id="KW-1133">Transmembrane helix</keyword>
<evidence type="ECO:0000259" key="10">
    <source>
        <dbReference type="Pfam" id="PF25988"/>
    </source>
</evidence>
<evidence type="ECO:0000256" key="6">
    <source>
        <dbReference type="ARBA" id="ARBA00022692"/>
    </source>
</evidence>
<dbReference type="SUPFAM" id="SSF111369">
    <property type="entry name" value="HlyD-like secretion proteins"/>
    <property type="match status" value="1"/>
</dbReference>
<keyword evidence="6" id="KW-0812">Transmembrane</keyword>
<evidence type="ECO:0000256" key="8">
    <source>
        <dbReference type="ARBA" id="ARBA00023136"/>
    </source>
</evidence>
<dbReference type="InterPro" id="IPR058982">
    <property type="entry name" value="Beta-barrel_AprE"/>
</dbReference>
<protein>
    <recommendedName>
        <fullName evidence="9">Membrane fusion protein (MFP) family protein</fullName>
    </recommendedName>
</protein>
<evidence type="ECO:0000256" key="7">
    <source>
        <dbReference type="ARBA" id="ARBA00022989"/>
    </source>
</evidence>
<organism evidence="12 13">
    <name type="scientific">Iodobacter fluviatilis</name>
    <dbReference type="NCBI Taxonomy" id="537"/>
    <lineage>
        <taxon>Bacteria</taxon>
        <taxon>Pseudomonadati</taxon>
        <taxon>Pseudomonadota</taxon>
        <taxon>Betaproteobacteria</taxon>
        <taxon>Neisseriales</taxon>
        <taxon>Chitinibacteraceae</taxon>
        <taxon>Iodobacter</taxon>
    </lineage>
</organism>
<dbReference type="InterPro" id="IPR050739">
    <property type="entry name" value="MFP"/>
</dbReference>
<proteinExistence type="inferred from homology"/>
<keyword evidence="4 9" id="KW-1003">Cell membrane</keyword>
<dbReference type="RefSeq" id="WP_130105007.1">
    <property type="nucleotide sequence ID" value="NZ_CP025781.1"/>
</dbReference>
<evidence type="ECO:0000256" key="4">
    <source>
        <dbReference type="ARBA" id="ARBA00022475"/>
    </source>
</evidence>
<dbReference type="InterPro" id="IPR006144">
    <property type="entry name" value="Secretion_HlyD_CS"/>
</dbReference>
<dbReference type="InterPro" id="IPR010129">
    <property type="entry name" value="T1SS_HlyD"/>
</dbReference>
<evidence type="ECO:0000313" key="12">
    <source>
        <dbReference type="EMBL" id="QBC42384.1"/>
    </source>
</evidence>
<sequence length="471" mass="51925">MKYQVVGELLTKYRQIFAAAWQIRKQQDLPPKSADELAFLPAALELQENPPHPAARITLWALLAFILIALAWACLGKIDIVAVAPGRLIVSDRSKTIQPLEAGVVKSIHVQDGQMVQAGQLLIELDATVSGAENTKQQTNLHDAELNALRAKALLAALDSGQLPVVNHVAAGKELQSLQASRLALSQWQELQAKLSTLDSDTSRKQAERAGVQDQIAKFEQTLPIIKQREKDFQDLARQNFVSKHGVLEKQQARIEAEQDLANQRHKKSELDAAIRGNAQQRIAIQAEFRRTQHDLLSQASEQARSFTQDVVKAGQLQKQTRLTAPVAGIVQQLAVHTVGGVVTPAQALLVIVPKDEAVEAEVVLENKDIGFVNAGQAAAIKIETFNYTKYGLIEGLVRNVSFDAVPDEKLGLIYQARIKLHKNKMNVDGKWLKLAPGMAVTVEIKTGQRRVIEYFLSPLMAHVSESARER</sequence>
<accession>A0A7G3G5A0</accession>
<evidence type="ECO:0000256" key="9">
    <source>
        <dbReference type="RuleBase" id="RU365093"/>
    </source>
</evidence>
<dbReference type="Proteomes" id="UP000515917">
    <property type="component" value="Chromosome"/>
</dbReference>
<dbReference type="InterPro" id="IPR059040">
    <property type="entry name" value="HH_CyaD-like"/>
</dbReference>
<dbReference type="PANTHER" id="PTHR30386">
    <property type="entry name" value="MEMBRANE FUSION SUBUNIT OF EMRAB-TOLC MULTIDRUG EFFLUX PUMP"/>
    <property type="match status" value="1"/>
</dbReference>
<keyword evidence="13" id="KW-1185">Reference proteome</keyword>
<dbReference type="AlphaFoldDB" id="A0A7G3G5A0"/>
<feature type="domain" description="CyaD-like alpha-helical hairpin" evidence="10">
    <location>
        <begin position="126"/>
        <end position="318"/>
    </location>
</feature>
<keyword evidence="3 9" id="KW-0813">Transport</keyword>
<dbReference type="EMBL" id="CP025781">
    <property type="protein sequence ID" value="QBC42384.1"/>
    <property type="molecule type" value="Genomic_DNA"/>
</dbReference>
<dbReference type="PRINTS" id="PR01490">
    <property type="entry name" value="RTXTOXIND"/>
</dbReference>
<keyword evidence="5 9" id="KW-0997">Cell inner membrane</keyword>
<dbReference type="NCBIfam" id="TIGR01843">
    <property type="entry name" value="type_I_hlyD"/>
    <property type="match status" value="1"/>
</dbReference>
<evidence type="ECO:0000256" key="2">
    <source>
        <dbReference type="ARBA" id="ARBA00009477"/>
    </source>
</evidence>
<evidence type="ECO:0000313" key="13">
    <source>
        <dbReference type="Proteomes" id="UP000515917"/>
    </source>
</evidence>
<dbReference type="Gene3D" id="2.40.30.170">
    <property type="match status" value="1"/>
</dbReference>
<dbReference type="PROSITE" id="PS00543">
    <property type="entry name" value="HLYD_FAMILY"/>
    <property type="match status" value="1"/>
</dbReference>
<feature type="domain" description="AprE-like beta-barrel" evidence="11">
    <location>
        <begin position="361"/>
        <end position="448"/>
    </location>
</feature>
<keyword evidence="8" id="KW-0472">Membrane</keyword>
<name>A0A7G3G5A0_9NEIS</name>
<evidence type="ECO:0000259" key="11">
    <source>
        <dbReference type="Pfam" id="PF26002"/>
    </source>
</evidence>
<dbReference type="Gene3D" id="1.10.287.470">
    <property type="entry name" value="Helix hairpin bin"/>
    <property type="match status" value="1"/>
</dbReference>
<dbReference type="Pfam" id="PF26002">
    <property type="entry name" value="Beta-barrel_AprE"/>
    <property type="match status" value="1"/>
</dbReference>
<dbReference type="Gene3D" id="2.40.50.100">
    <property type="match status" value="1"/>
</dbReference>